<dbReference type="RefSeq" id="WP_009069706.1">
    <property type="nucleotide sequence ID" value="NZ_JH597761.1"/>
</dbReference>
<dbReference type="PANTHER" id="PTHR42951:SF18">
    <property type="entry name" value="METALLO-HYDROLASE MJ0296-RELATED"/>
    <property type="match status" value="1"/>
</dbReference>
<dbReference type="eggNOG" id="arCOG00504">
    <property type="taxonomic scope" value="Archaea"/>
</dbReference>
<sequence>MPVTEIKLRFVKAFIVENNKGETILVDAGTPGSGKKLREVLEQRGVLNRLRAVVFTHSHGDHIGGAPELGLKVPLLIHEDGEKFLREGRWRKPVIHSRLYRVGFSLLSLFMKDDGRPLQSVEKLKEGEIIEGVNVIYTPGHTSDSVTLHLPHENVVIVGDTLQGTGSGLRLPVIYEDKDQLLESVRRIASLNPQFVYVSHGTSGKPRWPDEIK</sequence>
<reference evidence="2 3" key="1">
    <citation type="submission" date="2012-01" db="EMBL/GenBank/DDBJ databases">
        <title>Improved High-Quality Draft sequence of Metallosphaera yellowstonensis MK1.</title>
        <authorList>
            <consortium name="US DOE Joint Genome Institute"/>
            <person name="Lucas S."/>
            <person name="Han J."/>
            <person name="Cheng J.-F."/>
            <person name="Goodwin L."/>
            <person name="Pitluck S."/>
            <person name="Peters L."/>
            <person name="Teshima H."/>
            <person name="Detter J.C."/>
            <person name="Han C."/>
            <person name="Tapia R."/>
            <person name="Land M."/>
            <person name="Hauser L."/>
            <person name="Kyrpides N."/>
            <person name="Kozubal M."/>
            <person name="Macur R.E."/>
            <person name="Jay Z."/>
            <person name="Inskeep W."/>
            <person name="Woyke T."/>
        </authorList>
    </citation>
    <scope>NUCLEOTIDE SEQUENCE [LARGE SCALE GENOMIC DNA]</scope>
    <source>
        <strain evidence="2 3">MK1</strain>
    </source>
</reference>
<feature type="domain" description="Metallo-beta-lactamase" evidence="1">
    <location>
        <begin position="10"/>
        <end position="200"/>
    </location>
</feature>
<dbReference type="Gene3D" id="3.60.15.10">
    <property type="entry name" value="Ribonuclease Z/Hydroxyacylglutathione hydrolase-like"/>
    <property type="match status" value="1"/>
</dbReference>
<dbReference type="STRING" id="671065.MetMK1DRAFT_00001920"/>
<dbReference type="Proteomes" id="UP000003980">
    <property type="component" value="Unassembled WGS sequence"/>
</dbReference>
<dbReference type="HOGENOM" id="CLU_030571_2_2_2"/>
<dbReference type="InterPro" id="IPR050855">
    <property type="entry name" value="NDM-1-like"/>
</dbReference>
<evidence type="ECO:0000313" key="2">
    <source>
        <dbReference type="EMBL" id="EHP69690.1"/>
    </source>
</evidence>
<keyword evidence="2" id="KW-0378">Hydrolase</keyword>
<dbReference type="Pfam" id="PF00753">
    <property type="entry name" value="Lactamase_B"/>
    <property type="match status" value="1"/>
</dbReference>
<proteinExistence type="predicted"/>
<name>H2C3U7_9CREN</name>
<dbReference type="OrthoDB" id="197151at2157"/>
<dbReference type="AlphaFoldDB" id="H2C3U7"/>
<organism evidence="2 3">
    <name type="scientific">Metallosphaera yellowstonensis MK1</name>
    <dbReference type="NCBI Taxonomy" id="671065"/>
    <lineage>
        <taxon>Archaea</taxon>
        <taxon>Thermoproteota</taxon>
        <taxon>Thermoprotei</taxon>
        <taxon>Sulfolobales</taxon>
        <taxon>Sulfolobaceae</taxon>
        <taxon>Metallosphaera</taxon>
    </lineage>
</organism>
<evidence type="ECO:0000313" key="3">
    <source>
        <dbReference type="Proteomes" id="UP000003980"/>
    </source>
</evidence>
<dbReference type="InterPro" id="IPR036866">
    <property type="entry name" value="RibonucZ/Hydroxyglut_hydro"/>
</dbReference>
<keyword evidence="3" id="KW-1185">Reference proteome</keyword>
<dbReference type="PANTHER" id="PTHR42951">
    <property type="entry name" value="METALLO-BETA-LACTAMASE DOMAIN-CONTAINING"/>
    <property type="match status" value="1"/>
</dbReference>
<dbReference type="SMART" id="SM00849">
    <property type="entry name" value="Lactamase_B"/>
    <property type="match status" value="1"/>
</dbReference>
<gene>
    <name evidence="2" type="ORF">MetMK1DRAFT_00001920</name>
</gene>
<accession>H2C3U7</accession>
<dbReference type="GO" id="GO:0016787">
    <property type="term" value="F:hydrolase activity"/>
    <property type="evidence" value="ECO:0007669"/>
    <property type="project" value="UniProtKB-KW"/>
</dbReference>
<dbReference type="CDD" id="cd07721">
    <property type="entry name" value="yflN-like_MBL-fold"/>
    <property type="match status" value="1"/>
</dbReference>
<dbReference type="SUPFAM" id="SSF56281">
    <property type="entry name" value="Metallo-hydrolase/oxidoreductase"/>
    <property type="match status" value="1"/>
</dbReference>
<dbReference type="EMBL" id="JH597761">
    <property type="protein sequence ID" value="EHP69690.1"/>
    <property type="molecule type" value="Genomic_DNA"/>
</dbReference>
<evidence type="ECO:0000259" key="1">
    <source>
        <dbReference type="SMART" id="SM00849"/>
    </source>
</evidence>
<dbReference type="InterPro" id="IPR001279">
    <property type="entry name" value="Metallo-B-lactamas"/>
</dbReference>
<protein>
    <submittedName>
        <fullName evidence="2">Zn-dependent hydrolase, glyoxylase</fullName>
    </submittedName>
</protein>